<comment type="similarity">
    <text evidence="2">Belongs to the OmpP1/FadL family.</text>
</comment>
<dbReference type="Pfam" id="PF03349">
    <property type="entry name" value="Toluene_X"/>
    <property type="match status" value="1"/>
</dbReference>
<dbReference type="InterPro" id="IPR005017">
    <property type="entry name" value="OMPP1/FadL/TodX"/>
</dbReference>
<evidence type="ECO:0000256" key="6">
    <source>
        <dbReference type="ARBA" id="ARBA00023136"/>
    </source>
</evidence>
<feature type="signal peptide" evidence="8">
    <location>
        <begin position="1"/>
        <end position="27"/>
    </location>
</feature>
<protein>
    <submittedName>
        <fullName evidence="9">Outer membrane protein transport protein</fullName>
    </submittedName>
</protein>
<evidence type="ECO:0000256" key="3">
    <source>
        <dbReference type="ARBA" id="ARBA00022452"/>
    </source>
</evidence>
<evidence type="ECO:0000256" key="8">
    <source>
        <dbReference type="SAM" id="SignalP"/>
    </source>
</evidence>
<keyword evidence="6" id="KW-0472">Membrane</keyword>
<evidence type="ECO:0000313" key="10">
    <source>
        <dbReference type="Proteomes" id="UP000624279"/>
    </source>
</evidence>
<evidence type="ECO:0000256" key="5">
    <source>
        <dbReference type="ARBA" id="ARBA00022729"/>
    </source>
</evidence>
<accession>A0ABR6YDM9</accession>
<evidence type="ECO:0000256" key="7">
    <source>
        <dbReference type="ARBA" id="ARBA00023237"/>
    </source>
</evidence>
<evidence type="ECO:0000256" key="4">
    <source>
        <dbReference type="ARBA" id="ARBA00022692"/>
    </source>
</evidence>
<keyword evidence="10" id="KW-1185">Reference proteome</keyword>
<keyword evidence="5 8" id="KW-0732">Signal</keyword>
<feature type="chain" id="PRO_5045361252" evidence="8">
    <location>
        <begin position="28"/>
        <end position="446"/>
    </location>
</feature>
<evidence type="ECO:0000256" key="2">
    <source>
        <dbReference type="ARBA" id="ARBA00008163"/>
    </source>
</evidence>
<dbReference type="EMBL" id="JACOGA010000012">
    <property type="protein sequence ID" value="MBC3874655.1"/>
    <property type="molecule type" value="Genomic_DNA"/>
</dbReference>
<dbReference type="RefSeq" id="WP_186942641.1">
    <property type="nucleotide sequence ID" value="NZ_JACOGA010000012.1"/>
</dbReference>
<proteinExistence type="inferred from homology"/>
<comment type="caution">
    <text evidence="9">The sequence shown here is derived from an EMBL/GenBank/DDBJ whole genome shotgun (WGS) entry which is preliminary data.</text>
</comment>
<name>A0ABR6YDM9_9BURK</name>
<gene>
    <name evidence="9" type="ORF">H8K55_13780</name>
</gene>
<dbReference type="PANTHER" id="PTHR35093:SF8">
    <property type="entry name" value="OUTER MEMBRANE PROTEIN NMB0088-RELATED"/>
    <property type="match status" value="1"/>
</dbReference>
<keyword evidence="4" id="KW-0812">Transmembrane</keyword>
<evidence type="ECO:0000313" key="9">
    <source>
        <dbReference type="EMBL" id="MBC3874655.1"/>
    </source>
</evidence>
<comment type="subcellular location">
    <subcellularLocation>
        <location evidence="1">Cell outer membrane</location>
        <topology evidence="1">Multi-pass membrane protein</topology>
    </subcellularLocation>
</comment>
<sequence length="446" mass="48270">MKLKTKHQTLSIIALSVASLYPNISSANGYHFLHQSATGMSTAYATNGTGSRDISAMFSNPASLIRFDGTRASAGFVLDLPKSRLYNATATAPYTDGKVAVSGTPAEPKQPIDTAYGAATYLSHQVDSDLVLGVAFGAPYAYVSEYPETAVSRYTATRTALTALNLSPSAAYRINPELAIGASLNFQYYTAGLDTMVATSTSPTVATDVKSSIKAKDLSLGFSLGMEYQASPETRIGASFRSPIHHSFRGNAELTGTPANYAALVASAKKLGVTITNPKSSADFDINTPYMLQIGLAHKVNEQVELYANANRFGWSAFKNTHIKYNNGLAETVVDNNWRDSWSTSVGLGYQYSPALQIRAGMMYDWTPTPAPTVSPRAPNNDRWNIGTGFSYDIDKDWKVDVAYQYIQFTKVTIALEGGNNIPRGNLHANLDLHANVLMAQINRRF</sequence>
<dbReference type="Gene3D" id="2.40.160.60">
    <property type="entry name" value="Outer membrane protein transport protein (OMPP1/FadL/TodX)"/>
    <property type="match status" value="1"/>
</dbReference>
<dbReference type="Proteomes" id="UP000624279">
    <property type="component" value="Unassembled WGS sequence"/>
</dbReference>
<keyword evidence="3" id="KW-1134">Transmembrane beta strand</keyword>
<evidence type="ECO:0000256" key="1">
    <source>
        <dbReference type="ARBA" id="ARBA00004571"/>
    </source>
</evidence>
<organism evidence="9 10">
    <name type="scientific">Undibacterium flavidum</name>
    <dbReference type="NCBI Taxonomy" id="2762297"/>
    <lineage>
        <taxon>Bacteria</taxon>
        <taxon>Pseudomonadati</taxon>
        <taxon>Pseudomonadota</taxon>
        <taxon>Betaproteobacteria</taxon>
        <taxon>Burkholderiales</taxon>
        <taxon>Oxalobacteraceae</taxon>
        <taxon>Undibacterium</taxon>
    </lineage>
</organism>
<dbReference type="PANTHER" id="PTHR35093">
    <property type="entry name" value="OUTER MEMBRANE PROTEIN NMB0088-RELATED"/>
    <property type="match status" value="1"/>
</dbReference>
<dbReference type="SUPFAM" id="SSF56935">
    <property type="entry name" value="Porins"/>
    <property type="match status" value="1"/>
</dbReference>
<keyword evidence="7" id="KW-0998">Cell outer membrane</keyword>
<reference evidence="9 10" key="1">
    <citation type="submission" date="2020-08" db="EMBL/GenBank/DDBJ databases">
        <title>Novel species isolated from subtropical streams in China.</title>
        <authorList>
            <person name="Lu H."/>
        </authorList>
    </citation>
    <scope>NUCLEOTIDE SEQUENCE [LARGE SCALE GENOMIC DNA]</scope>
    <source>
        <strain evidence="9 10">LX15W</strain>
    </source>
</reference>